<comment type="caution">
    <text evidence="1">The sequence shown here is derived from an EMBL/GenBank/DDBJ whole genome shotgun (WGS) entry which is preliminary data.</text>
</comment>
<dbReference type="Proteomes" id="UP000034112">
    <property type="component" value="Unassembled WGS sequence"/>
</dbReference>
<reference evidence="2" key="1">
    <citation type="journal article" date="2015" name="Genome Announc.">
        <title>Draft whole-genome sequence of the biocontrol agent Trichoderma harzianum T6776.</title>
        <authorList>
            <person name="Baroncelli R."/>
            <person name="Piaggeschi G."/>
            <person name="Fiorini L."/>
            <person name="Bertolini E."/>
            <person name="Zapparata A."/>
            <person name="Pe M.E."/>
            <person name="Sarrocco S."/>
            <person name="Vannacci G."/>
        </authorList>
    </citation>
    <scope>NUCLEOTIDE SEQUENCE [LARGE SCALE GENOMIC DNA]</scope>
    <source>
        <strain evidence="2">T6776</strain>
    </source>
</reference>
<dbReference type="OrthoDB" id="329835at2759"/>
<name>A0A0F9Y4J0_TRIHA</name>
<organism evidence="1 2">
    <name type="scientific">Trichoderma harzianum</name>
    <name type="common">Hypocrea lixii</name>
    <dbReference type="NCBI Taxonomy" id="5544"/>
    <lineage>
        <taxon>Eukaryota</taxon>
        <taxon>Fungi</taxon>
        <taxon>Dikarya</taxon>
        <taxon>Ascomycota</taxon>
        <taxon>Pezizomycotina</taxon>
        <taxon>Sordariomycetes</taxon>
        <taxon>Hypocreomycetidae</taxon>
        <taxon>Hypocreales</taxon>
        <taxon>Hypocreaceae</taxon>
        <taxon>Trichoderma</taxon>
    </lineage>
</organism>
<dbReference type="EMBL" id="JOKZ01000014">
    <property type="protein sequence ID" value="KKP07013.1"/>
    <property type="molecule type" value="Genomic_DNA"/>
</dbReference>
<evidence type="ECO:0000313" key="2">
    <source>
        <dbReference type="Proteomes" id="UP000034112"/>
    </source>
</evidence>
<protein>
    <submittedName>
        <fullName evidence="1">Uncharacterized protein</fullName>
    </submittedName>
</protein>
<sequence>MPAPTLVSVPLCSTGLFLGYQPLNGVSERELLEAIGRAILLPSFKSESGAELVYNNILVLGILTSIPLGRQESRAFCEKDGRMAVYHNTSMKCSDGPGVSSDAMRWFLAKSMAEPSILKTRDEGRTLPIEIGKRLFMFQLKSEDDPDMSTSLAALGLDSLVGVEMRSW</sequence>
<dbReference type="AlphaFoldDB" id="A0A0F9Y4J0"/>
<proteinExistence type="predicted"/>
<gene>
    <name evidence="1" type="ORF">THAR02_00892</name>
</gene>
<evidence type="ECO:0000313" key="1">
    <source>
        <dbReference type="EMBL" id="KKP07013.1"/>
    </source>
</evidence>
<accession>A0A0F9Y4J0</accession>